<dbReference type="NCBIfam" id="TIGR02523">
    <property type="entry name" value="type_IV_pilV"/>
    <property type="match status" value="1"/>
</dbReference>
<evidence type="ECO:0000313" key="4">
    <source>
        <dbReference type="Proteomes" id="UP000186079"/>
    </source>
</evidence>
<accession>A0A1N6W9Z2</accession>
<feature type="compositionally biased region" description="Basic and acidic residues" evidence="1">
    <location>
        <begin position="169"/>
        <end position="192"/>
    </location>
</feature>
<feature type="region of interest" description="Disordered" evidence="1">
    <location>
        <begin position="167"/>
        <end position="192"/>
    </location>
</feature>
<dbReference type="Proteomes" id="UP000186079">
    <property type="component" value="Unassembled WGS sequence"/>
</dbReference>
<proteinExistence type="predicted"/>
<dbReference type="Pfam" id="PF22150">
    <property type="entry name" value="Tt1218-like"/>
    <property type="match status" value="1"/>
</dbReference>
<feature type="domain" description="Type IV pilin Tt1218-like" evidence="2">
    <location>
        <begin position="32"/>
        <end position="114"/>
    </location>
</feature>
<dbReference type="RefSeq" id="WP_074467509.1">
    <property type="nucleotide sequence ID" value="NZ_FMUP01000002.1"/>
</dbReference>
<name>A0A1N6W9Z2_9PSED</name>
<evidence type="ECO:0000259" key="2">
    <source>
        <dbReference type="Pfam" id="PF22150"/>
    </source>
</evidence>
<dbReference type="InterPro" id="IPR054402">
    <property type="entry name" value="Tt1218-like_dom"/>
</dbReference>
<dbReference type="InterPro" id="IPR012902">
    <property type="entry name" value="N_methyl_site"/>
</dbReference>
<evidence type="ECO:0000313" key="3">
    <source>
        <dbReference type="EMBL" id="SIQ86746.1"/>
    </source>
</evidence>
<reference evidence="3 4" key="1">
    <citation type="submission" date="2017-01" db="EMBL/GenBank/DDBJ databases">
        <authorList>
            <person name="Mah S.A."/>
            <person name="Swanson W.J."/>
            <person name="Moy G.W."/>
            <person name="Vacquier V.D."/>
        </authorList>
    </citation>
    <scope>NUCLEOTIDE SEQUENCE [LARGE SCALE GENOMIC DNA]</scope>
    <source>
        <strain evidence="3 4">ATCC 29606</strain>
    </source>
</reference>
<gene>
    <name evidence="3" type="ORF">SAMN05421672_11114</name>
</gene>
<dbReference type="Pfam" id="PF07963">
    <property type="entry name" value="N_methyl"/>
    <property type="match status" value="1"/>
</dbReference>
<organism evidence="3 4">
    <name type="scientific">Pseudomonas flexibilis</name>
    <dbReference type="NCBI Taxonomy" id="706570"/>
    <lineage>
        <taxon>Bacteria</taxon>
        <taxon>Pseudomonadati</taxon>
        <taxon>Pseudomonadota</taxon>
        <taxon>Gammaproteobacteria</taxon>
        <taxon>Pseudomonadales</taxon>
        <taxon>Pseudomonadaceae</taxon>
        <taxon>Pseudomonas</taxon>
    </lineage>
</organism>
<protein>
    <submittedName>
        <fullName evidence="3">Type IV pilus modification protein PilV</fullName>
    </submittedName>
</protein>
<dbReference type="NCBIfam" id="TIGR02532">
    <property type="entry name" value="IV_pilin_GFxxxE"/>
    <property type="match status" value="1"/>
</dbReference>
<dbReference type="AlphaFoldDB" id="A0A1N6W9Z2"/>
<sequence>MSNKGNRQAGFSMIEVLVTLLVFTVGLLGLAALQLNALQGTSDSAQRSQAAAVLQDLAERMRANPQGSAADYAAAVNCAALPAVRCADHVNPATGAKVNAASCTAAQMAAFDSWEARCSYAALANFNADDARFSSRDFLTASAAAPVVAIGNVNGVLSLTATWLSKGNEPQERGKQQRGEKVLSSRLEEIRR</sequence>
<dbReference type="OrthoDB" id="6887418at2"/>
<dbReference type="InterPro" id="IPR013362">
    <property type="entry name" value="Pilus_4_PilV"/>
</dbReference>
<dbReference type="EMBL" id="FTMC01000011">
    <property type="protein sequence ID" value="SIQ86746.1"/>
    <property type="molecule type" value="Genomic_DNA"/>
</dbReference>
<evidence type="ECO:0000256" key="1">
    <source>
        <dbReference type="SAM" id="MobiDB-lite"/>
    </source>
</evidence>